<organism evidence="1 2">
    <name type="scientific">Natronorubrum bangense JCM 10635</name>
    <dbReference type="NCBI Taxonomy" id="1227500"/>
    <lineage>
        <taxon>Archaea</taxon>
        <taxon>Methanobacteriati</taxon>
        <taxon>Methanobacteriota</taxon>
        <taxon>Stenosarchaea group</taxon>
        <taxon>Halobacteria</taxon>
        <taxon>Halobacteriales</taxon>
        <taxon>Natrialbaceae</taxon>
        <taxon>Natronorubrum</taxon>
    </lineage>
</organism>
<keyword evidence="2" id="KW-1185">Reference proteome</keyword>
<gene>
    <name evidence="1" type="ORF">C494_02006</name>
</gene>
<dbReference type="Proteomes" id="UP000011690">
    <property type="component" value="Unassembled WGS sequence"/>
</dbReference>
<protein>
    <submittedName>
        <fullName evidence="1">Uncharacterized protein</fullName>
    </submittedName>
</protein>
<comment type="caution">
    <text evidence="1">The sequence shown here is derived from an EMBL/GenBank/DDBJ whole genome shotgun (WGS) entry which is preliminary data.</text>
</comment>
<reference evidence="1 2" key="1">
    <citation type="journal article" date="2014" name="PLoS Genet.">
        <title>Phylogenetically driven sequencing of extremely halophilic archaea reveals strategies for static and dynamic osmo-response.</title>
        <authorList>
            <person name="Becker E.A."/>
            <person name="Seitzer P.M."/>
            <person name="Tritt A."/>
            <person name="Larsen D."/>
            <person name="Krusor M."/>
            <person name="Yao A.I."/>
            <person name="Wu D."/>
            <person name="Madern D."/>
            <person name="Eisen J.A."/>
            <person name="Darling A.E."/>
            <person name="Facciotti M.T."/>
        </authorList>
    </citation>
    <scope>NUCLEOTIDE SEQUENCE [LARGE SCALE GENOMIC DNA]</scope>
    <source>
        <strain evidence="1 2">JCM 10635</strain>
    </source>
</reference>
<evidence type="ECO:0000313" key="1">
    <source>
        <dbReference type="EMBL" id="ELY51868.1"/>
    </source>
</evidence>
<name>L9WU47_9EURY</name>
<proteinExistence type="predicted"/>
<dbReference type="AlphaFoldDB" id="L9WU47"/>
<sequence>MTRSACTALEGEGIELVGFRDVLEWWTSAVSRFVDVLLVSNDLEHRDFLDVTHLRDEQAVFTVDKERVAVSSAVNHYIVDEL</sequence>
<evidence type="ECO:0000313" key="2">
    <source>
        <dbReference type="Proteomes" id="UP000011690"/>
    </source>
</evidence>
<accession>L9WU47</accession>
<dbReference type="EMBL" id="AOHY01000007">
    <property type="protein sequence ID" value="ELY51868.1"/>
    <property type="molecule type" value="Genomic_DNA"/>
</dbReference>